<reference evidence="3" key="1">
    <citation type="journal article" date="2019" name="Plant Biotechnol. J.">
        <title>Genome sequencing of the Australian wild diploid species Gossypium australe highlights disease resistance and delayed gland morphogenesis.</title>
        <authorList>
            <person name="Cai Y."/>
            <person name="Cai X."/>
            <person name="Wang Q."/>
            <person name="Wang P."/>
            <person name="Zhang Y."/>
            <person name="Cai C."/>
            <person name="Xu Y."/>
            <person name="Wang K."/>
            <person name="Zhou Z."/>
            <person name="Wang C."/>
            <person name="Geng S."/>
            <person name="Li B."/>
            <person name="Dong Q."/>
            <person name="Hou Y."/>
            <person name="Wang H."/>
            <person name="Ai P."/>
            <person name="Liu Z."/>
            <person name="Yi F."/>
            <person name="Sun M."/>
            <person name="An G."/>
            <person name="Cheng J."/>
            <person name="Zhang Y."/>
            <person name="Shi Q."/>
            <person name="Xie Y."/>
            <person name="Shi X."/>
            <person name="Chang Y."/>
            <person name="Huang F."/>
            <person name="Chen Y."/>
            <person name="Hong S."/>
            <person name="Mi L."/>
            <person name="Sun Q."/>
            <person name="Zhang L."/>
            <person name="Zhou B."/>
            <person name="Peng R."/>
            <person name="Zhang X."/>
            <person name="Liu F."/>
        </authorList>
    </citation>
    <scope>NUCLEOTIDE SEQUENCE [LARGE SCALE GENOMIC DNA]</scope>
    <source>
        <strain evidence="3">cv. PA1801</strain>
    </source>
</reference>
<keyword evidence="3" id="KW-1185">Reference proteome</keyword>
<dbReference type="Pfam" id="PF07727">
    <property type="entry name" value="RVT_2"/>
    <property type="match status" value="1"/>
</dbReference>
<dbReference type="InterPro" id="IPR013103">
    <property type="entry name" value="RVT_2"/>
</dbReference>
<proteinExistence type="predicted"/>
<name>A0A5B6WKM5_9ROSI</name>
<gene>
    <name evidence="2" type="ORF">EPI10_021964</name>
</gene>
<accession>A0A5B6WKM5</accession>
<evidence type="ECO:0000313" key="3">
    <source>
        <dbReference type="Proteomes" id="UP000325315"/>
    </source>
</evidence>
<protein>
    <submittedName>
        <fullName evidence="2">Retrovirus-related Pol polyprotein from transposon TNT 1-94</fullName>
    </submittedName>
</protein>
<dbReference type="EMBL" id="SMMG02000003">
    <property type="protein sequence ID" value="KAA3481607.1"/>
    <property type="molecule type" value="Genomic_DNA"/>
</dbReference>
<comment type="caution">
    <text evidence="2">The sequence shown here is derived from an EMBL/GenBank/DDBJ whole genome shotgun (WGS) entry which is preliminary data.</text>
</comment>
<evidence type="ECO:0000313" key="2">
    <source>
        <dbReference type="EMBL" id="KAA3481607.1"/>
    </source>
</evidence>
<sequence>MLSIGFGQSKYDRCVYLHRLNDGLFIYLFLYVDDILIGTNDLYEIDHLKIILNSKFEMKDLGAVKKILGMEISRDRRFEKFFLCHNKITSKGFSSNLRCKIQILLTFDFRVITDRKQRKVHVQSSLLQCNRSLMYAMVCTQPDISHFVSVVSRYMARLDKLHWQAVKWILRYLSGISNIFLEFERISEGLVGYVDSNYARDLSDLQRWSSTSFHLIYFERSSFIAIILFVNENKGKES</sequence>
<feature type="domain" description="Reverse transcriptase Ty1/copia-type" evidence="1">
    <location>
        <begin position="4"/>
        <end position="76"/>
    </location>
</feature>
<dbReference type="OrthoDB" id="1645289at2759"/>
<evidence type="ECO:0000259" key="1">
    <source>
        <dbReference type="Pfam" id="PF07727"/>
    </source>
</evidence>
<dbReference type="PANTHER" id="PTHR11439">
    <property type="entry name" value="GAG-POL-RELATED RETROTRANSPOSON"/>
    <property type="match status" value="1"/>
</dbReference>
<dbReference type="Proteomes" id="UP000325315">
    <property type="component" value="Unassembled WGS sequence"/>
</dbReference>
<dbReference type="AlphaFoldDB" id="A0A5B6WKM5"/>
<organism evidence="2 3">
    <name type="scientific">Gossypium australe</name>
    <dbReference type="NCBI Taxonomy" id="47621"/>
    <lineage>
        <taxon>Eukaryota</taxon>
        <taxon>Viridiplantae</taxon>
        <taxon>Streptophyta</taxon>
        <taxon>Embryophyta</taxon>
        <taxon>Tracheophyta</taxon>
        <taxon>Spermatophyta</taxon>
        <taxon>Magnoliopsida</taxon>
        <taxon>eudicotyledons</taxon>
        <taxon>Gunneridae</taxon>
        <taxon>Pentapetalae</taxon>
        <taxon>rosids</taxon>
        <taxon>malvids</taxon>
        <taxon>Malvales</taxon>
        <taxon>Malvaceae</taxon>
        <taxon>Malvoideae</taxon>
        <taxon>Gossypium</taxon>
    </lineage>
</organism>